<dbReference type="EMBL" id="JAEKOZ010000010">
    <property type="protein sequence ID" value="MBJ3809176.1"/>
    <property type="molecule type" value="Genomic_DNA"/>
</dbReference>
<proteinExistence type="predicted"/>
<evidence type="ECO:0000256" key="1">
    <source>
        <dbReference type="SAM" id="MobiDB-lite"/>
    </source>
</evidence>
<name>A0ABS0X852_9ACTN</name>
<keyword evidence="3" id="KW-1185">Reference proteome</keyword>
<reference evidence="2 3" key="1">
    <citation type="submission" date="2020-12" db="EMBL/GenBank/DDBJ databases">
        <title>Streptomyces typhae sp. nov., a novel endophytic actinomycete isolated from the root of cattail pollen (Typha angustifolia L.).</title>
        <authorList>
            <person name="Peng C."/>
            <person name="Liu C."/>
        </authorList>
    </citation>
    <scope>NUCLEOTIDE SEQUENCE [LARGE SCALE GENOMIC DNA]</scope>
    <source>
        <strain evidence="2 3">JCM 4753</strain>
    </source>
</reference>
<protein>
    <submittedName>
        <fullName evidence="2">Uncharacterized protein</fullName>
    </submittedName>
</protein>
<organism evidence="2 3">
    <name type="scientific">Streptomyces flavofungini</name>
    <dbReference type="NCBI Taxonomy" id="68200"/>
    <lineage>
        <taxon>Bacteria</taxon>
        <taxon>Bacillati</taxon>
        <taxon>Actinomycetota</taxon>
        <taxon>Actinomycetes</taxon>
        <taxon>Kitasatosporales</taxon>
        <taxon>Streptomycetaceae</taxon>
        <taxon>Streptomyces</taxon>
    </lineage>
</organism>
<feature type="region of interest" description="Disordered" evidence="1">
    <location>
        <begin position="66"/>
        <end position="89"/>
    </location>
</feature>
<dbReference type="Proteomes" id="UP000634780">
    <property type="component" value="Unassembled WGS sequence"/>
</dbReference>
<sequence length="89" mass="9826">MARSASLLEVTPTSRAALRRMQAAYTHLALRTTEGLDSERLGLARETLSELQRRLESELPGPAGWRGRTWWRPAAGATASPPNTRPTSR</sequence>
<evidence type="ECO:0000313" key="3">
    <source>
        <dbReference type="Proteomes" id="UP000634780"/>
    </source>
</evidence>
<dbReference type="RefSeq" id="WP_198897841.1">
    <property type="nucleotide sequence ID" value="NZ_BMVR01000007.1"/>
</dbReference>
<gene>
    <name evidence="2" type="ORF">JGB26_18960</name>
</gene>
<comment type="caution">
    <text evidence="2">The sequence shown here is derived from an EMBL/GenBank/DDBJ whole genome shotgun (WGS) entry which is preliminary data.</text>
</comment>
<feature type="compositionally biased region" description="Polar residues" evidence="1">
    <location>
        <begin position="80"/>
        <end position="89"/>
    </location>
</feature>
<accession>A0ABS0X852</accession>
<evidence type="ECO:0000313" key="2">
    <source>
        <dbReference type="EMBL" id="MBJ3809176.1"/>
    </source>
</evidence>